<keyword evidence="3" id="KW-0732">Signal</keyword>
<feature type="signal peptide" evidence="3">
    <location>
        <begin position="1"/>
        <end position="30"/>
    </location>
</feature>
<accession>A0A7S4SHC6</accession>
<proteinExistence type="predicted"/>
<evidence type="ECO:0000313" key="4">
    <source>
        <dbReference type="EMBL" id="CAE4643414.1"/>
    </source>
</evidence>
<keyword evidence="2" id="KW-1133">Transmembrane helix</keyword>
<feature type="region of interest" description="Disordered" evidence="1">
    <location>
        <begin position="62"/>
        <end position="98"/>
    </location>
</feature>
<gene>
    <name evidence="4" type="ORF">DBRI00130_LOCUS34031</name>
</gene>
<keyword evidence="2" id="KW-0472">Membrane</keyword>
<feature type="region of interest" description="Disordered" evidence="1">
    <location>
        <begin position="309"/>
        <end position="332"/>
    </location>
</feature>
<evidence type="ECO:0000256" key="2">
    <source>
        <dbReference type="SAM" id="Phobius"/>
    </source>
</evidence>
<feature type="compositionally biased region" description="Polar residues" evidence="1">
    <location>
        <begin position="73"/>
        <end position="87"/>
    </location>
</feature>
<evidence type="ECO:0000256" key="1">
    <source>
        <dbReference type="SAM" id="MobiDB-lite"/>
    </source>
</evidence>
<feature type="chain" id="PRO_5031487431" evidence="3">
    <location>
        <begin position="31"/>
        <end position="332"/>
    </location>
</feature>
<reference evidence="4" key="1">
    <citation type="submission" date="2021-01" db="EMBL/GenBank/DDBJ databases">
        <authorList>
            <person name="Corre E."/>
            <person name="Pelletier E."/>
            <person name="Niang G."/>
            <person name="Scheremetjew M."/>
            <person name="Finn R."/>
            <person name="Kale V."/>
            <person name="Holt S."/>
            <person name="Cochrane G."/>
            <person name="Meng A."/>
            <person name="Brown T."/>
            <person name="Cohen L."/>
        </authorList>
    </citation>
    <scope>NUCLEOTIDE SEQUENCE</scope>
    <source>
        <strain evidence="4">GSO104</strain>
    </source>
</reference>
<sequence length="332" mass="36302">MGNMIYCAKSMTMAAVALFVLLVTITEGAASFNGRVLRERSNQTLQDENAMVVIKGLYEKQNYRKPKERNEDNPGNYSTAYSGQPQDQDPGPVTVASASNEFIPSDTKPICDSSGALGDLRGDINAISVTYLYEVETDPSGVGRMENDILPAIEDAINDAIAPVLFSTCGDDSRRLQKTKRSEALGLSSLPPDAPIEEECQVNITDMSNTCTSTKGALTLFFRGTLSDEKTLILDAIRAGTKNGTFVSCHPAIVWITYMEEQKDGIDRVIEEPETERIGGGDSDFSTYSFVIFVVLGFGLAVLNGSRRHNKTNRRKNREGDGEDEMDDSSDF</sequence>
<feature type="transmembrane region" description="Helical" evidence="2">
    <location>
        <begin position="285"/>
        <end position="306"/>
    </location>
</feature>
<keyword evidence="2" id="KW-0812">Transmembrane</keyword>
<evidence type="ECO:0000256" key="3">
    <source>
        <dbReference type="SAM" id="SignalP"/>
    </source>
</evidence>
<protein>
    <submittedName>
        <fullName evidence="4">Uncharacterized protein</fullName>
    </submittedName>
</protein>
<dbReference type="EMBL" id="HBNS01043850">
    <property type="protein sequence ID" value="CAE4643414.1"/>
    <property type="molecule type" value="Transcribed_RNA"/>
</dbReference>
<organism evidence="4">
    <name type="scientific">Ditylum brightwellii</name>
    <dbReference type="NCBI Taxonomy" id="49249"/>
    <lineage>
        <taxon>Eukaryota</taxon>
        <taxon>Sar</taxon>
        <taxon>Stramenopiles</taxon>
        <taxon>Ochrophyta</taxon>
        <taxon>Bacillariophyta</taxon>
        <taxon>Mediophyceae</taxon>
        <taxon>Lithodesmiophycidae</taxon>
        <taxon>Lithodesmiales</taxon>
        <taxon>Lithodesmiaceae</taxon>
        <taxon>Ditylum</taxon>
    </lineage>
</organism>
<name>A0A7S4SHC6_9STRA</name>
<feature type="compositionally biased region" description="Acidic residues" evidence="1">
    <location>
        <begin position="321"/>
        <end position="332"/>
    </location>
</feature>
<dbReference type="AlphaFoldDB" id="A0A7S4SHC6"/>